<reference evidence="3" key="1">
    <citation type="submission" date="2009-05" db="EMBL/GenBank/DDBJ databases">
        <title>Complete sequence of chromosome of Thauera sp. MZ1T.</title>
        <authorList>
            <consortium name="US DOE Joint Genome Institute"/>
            <person name="Lucas S."/>
            <person name="Copeland A."/>
            <person name="Lapidus A."/>
            <person name="Glavina del Rio T."/>
            <person name="Dalin E."/>
            <person name="Tice H."/>
            <person name="Bruce D."/>
            <person name="Goodwin L."/>
            <person name="Pitluck S."/>
            <person name="Sims D."/>
            <person name="Brettin T."/>
            <person name="Detter J.C."/>
            <person name="Han C."/>
            <person name="Larimer F."/>
            <person name="Land M."/>
            <person name="Hauser L."/>
            <person name="Kyrpides N."/>
            <person name="Mikhailova N."/>
            <person name="Sayler G.S."/>
        </authorList>
    </citation>
    <scope>NUCLEOTIDE SEQUENCE [LARGE SCALE GENOMIC DNA]</scope>
    <source>
        <strain evidence="3">MZ1T</strain>
    </source>
</reference>
<dbReference type="KEGG" id="tmz:Tmz1t_2717"/>
<dbReference type="HOGENOM" id="CLU_2829844_0_0_4"/>
<reference evidence="2 4" key="3">
    <citation type="submission" date="2018-09" db="EMBL/GenBank/DDBJ databases">
        <title>Metagenome Assembled Genomes from an Advanced Water Purification Facility.</title>
        <authorList>
            <person name="Stamps B.W."/>
            <person name="Spear J.R."/>
        </authorList>
    </citation>
    <scope>NUCLEOTIDE SEQUENCE [LARGE SCALE GENOMIC DNA]</scope>
    <source>
        <strain evidence="2">Bin_27_1</strain>
    </source>
</reference>
<reference evidence="1 3" key="2">
    <citation type="journal article" date="2012" name="Stand. Genomic Sci.">
        <title>Complete genome sequence of Thauera aminoaromatica strain MZ1T.</title>
        <authorList>
            <person name="Jiang K."/>
            <person name="Sanseverino J."/>
            <person name="Chauhan A."/>
            <person name="Lucas S."/>
            <person name="Copeland A."/>
            <person name="Lapidus A."/>
            <person name="Del Rio T.G."/>
            <person name="Dalin E."/>
            <person name="Tice H."/>
            <person name="Bruce D."/>
            <person name="Goodwin L."/>
            <person name="Pitluck S."/>
            <person name="Sims D."/>
            <person name="Brettin T."/>
            <person name="Detter J.C."/>
            <person name="Han C."/>
            <person name="Chang Y.J."/>
            <person name="Larimer F."/>
            <person name="Land M."/>
            <person name="Hauser L."/>
            <person name="Kyrpides N.C."/>
            <person name="Mikhailova N."/>
            <person name="Moser S."/>
            <person name="Jegier P."/>
            <person name="Close D."/>
            <person name="Debruyn J.M."/>
            <person name="Wang Y."/>
            <person name="Layton A.C."/>
            <person name="Allen M.S."/>
            <person name="Sayler G.S."/>
        </authorList>
    </citation>
    <scope>NUCLEOTIDE SEQUENCE [LARGE SCALE GENOMIC DNA]</scope>
    <source>
        <strain evidence="1 3">MZ1T</strain>
    </source>
</reference>
<dbReference type="RefSeq" id="WP_012585632.1">
    <property type="nucleotide sequence ID" value="NC_011662.2"/>
</dbReference>
<dbReference type="EMBL" id="CP001281">
    <property type="protein sequence ID" value="ACR01319.1"/>
    <property type="molecule type" value="Genomic_DNA"/>
</dbReference>
<evidence type="ECO:0000313" key="1">
    <source>
        <dbReference type="EMBL" id="ACR01319.1"/>
    </source>
</evidence>
<name>C4KA93_THASP</name>
<dbReference type="PROSITE" id="PS51257">
    <property type="entry name" value="PROKAR_LIPOPROTEIN"/>
    <property type="match status" value="1"/>
</dbReference>
<dbReference type="EMBL" id="SSFD01000407">
    <property type="protein sequence ID" value="TXH77930.1"/>
    <property type="molecule type" value="Genomic_DNA"/>
</dbReference>
<dbReference type="Proteomes" id="UP000321192">
    <property type="component" value="Unassembled WGS sequence"/>
</dbReference>
<evidence type="ECO:0000313" key="2">
    <source>
        <dbReference type="EMBL" id="TXH77930.1"/>
    </source>
</evidence>
<sequence length="66" mass="7281">MNTRLALFAGLIGLSLTGCGGHEVVRPTVDVSIGQQLIDLKRAREAGALSDREYERQRERLIDSVE</sequence>
<evidence type="ECO:0000313" key="4">
    <source>
        <dbReference type="Proteomes" id="UP000321192"/>
    </source>
</evidence>
<evidence type="ECO:0000313" key="3">
    <source>
        <dbReference type="Proteomes" id="UP000002186"/>
    </source>
</evidence>
<accession>C4KA93</accession>
<dbReference type="Proteomes" id="UP000002186">
    <property type="component" value="Chromosome"/>
</dbReference>
<keyword evidence="3" id="KW-1185">Reference proteome</keyword>
<protein>
    <submittedName>
        <fullName evidence="2">SHOCT domain-containing protein</fullName>
    </submittedName>
</protein>
<accession>A0A5C7S2Y0</accession>
<dbReference type="STRING" id="85643.Tmz1t_2717"/>
<dbReference type="AlphaFoldDB" id="C4KA93"/>
<proteinExistence type="predicted"/>
<organism evidence="1 3">
    <name type="scientific">Thauera aminoaromatica</name>
    <dbReference type="NCBI Taxonomy" id="164330"/>
    <lineage>
        <taxon>Bacteria</taxon>
        <taxon>Pseudomonadati</taxon>
        <taxon>Pseudomonadota</taxon>
        <taxon>Betaproteobacteria</taxon>
        <taxon>Rhodocyclales</taxon>
        <taxon>Zoogloeaceae</taxon>
        <taxon>Thauera</taxon>
    </lineage>
</organism>
<gene>
    <name evidence="1" type="ordered locus">Tmz1t_2717</name>
    <name evidence="2" type="ORF">E6Q80_23850</name>
</gene>